<dbReference type="AlphaFoldDB" id="A0A5S3PUD8"/>
<keyword evidence="1" id="KW-0456">Lyase</keyword>
<dbReference type="PANTHER" id="PTHR43345">
    <property type="entry name" value="3-ISOPROPYLMALATE DEHYDRATASE SMALL SUBUNIT 2-RELATED-RELATED"/>
    <property type="match status" value="1"/>
</dbReference>
<dbReference type="InterPro" id="IPR050075">
    <property type="entry name" value="LeuD"/>
</dbReference>
<name>A0A5S3PUD8_9FLAO</name>
<dbReference type="Proteomes" id="UP000310314">
    <property type="component" value="Unassembled WGS sequence"/>
</dbReference>
<sequence length="175" mass="19125">MIKGTCWVADDYVMAYDIITSEHWTSPIDPEENSKIVMSGVKEEFSKENAFKDRGFTFIVANHNFAGGGKSIEHVITGLMGAGIKAVFATSFARLQFRNAINYGLPFLTSDDDMHLGCETGDELEYDAAKGIIKNITKGTEFTSVPVAPFVSEVSEAGGLMNFVRDKIAKGEPIQ</sequence>
<dbReference type="PANTHER" id="PTHR43345:SF2">
    <property type="entry name" value="3-ISOPROPYLMALATE DEHYDRATASE SMALL SUBUNIT 1"/>
    <property type="match status" value="1"/>
</dbReference>
<dbReference type="Gene3D" id="3.20.19.10">
    <property type="entry name" value="Aconitase, domain 4"/>
    <property type="match status" value="1"/>
</dbReference>
<accession>A0A5S3PUD8</accession>
<reference evidence="3 4" key="1">
    <citation type="submission" date="2019-05" db="EMBL/GenBank/DDBJ databases">
        <authorList>
            <person name="Zhang J.-Y."/>
            <person name="Feg X."/>
            <person name="Du Z.-J."/>
        </authorList>
    </citation>
    <scope>NUCLEOTIDE SEQUENCE [LARGE SCALE GENOMIC DNA]</scope>
    <source>
        <strain evidence="3 4">RZ26</strain>
    </source>
</reference>
<protein>
    <submittedName>
        <fullName evidence="3">3-isopropylmalate dehydratase</fullName>
    </submittedName>
</protein>
<dbReference type="GO" id="GO:0016829">
    <property type="term" value="F:lyase activity"/>
    <property type="evidence" value="ECO:0007669"/>
    <property type="project" value="UniProtKB-KW"/>
</dbReference>
<comment type="caution">
    <text evidence="3">The sequence shown here is derived from an EMBL/GenBank/DDBJ whole genome shotgun (WGS) entry which is preliminary data.</text>
</comment>
<dbReference type="InterPro" id="IPR000573">
    <property type="entry name" value="AconitaseA/IPMdHydase_ssu_swvl"/>
</dbReference>
<dbReference type="RefSeq" id="WP_138656561.1">
    <property type="nucleotide sequence ID" value="NZ_VATY01000001.1"/>
</dbReference>
<organism evidence="3 4">
    <name type="scientific">Maribacter algarum</name>
    <name type="common">ex Zhang et al. 2020</name>
    <dbReference type="NCBI Taxonomy" id="2578118"/>
    <lineage>
        <taxon>Bacteria</taxon>
        <taxon>Pseudomonadati</taxon>
        <taxon>Bacteroidota</taxon>
        <taxon>Flavobacteriia</taxon>
        <taxon>Flavobacteriales</taxon>
        <taxon>Flavobacteriaceae</taxon>
        <taxon>Maribacter</taxon>
    </lineage>
</organism>
<proteinExistence type="predicted"/>
<dbReference type="InterPro" id="IPR015928">
    <property type="entry name" value="Aconitase/3IPM_dehydase_swvl"/>
</dbReference>
<evidence type="ECO:0000259" key="2">
    <source>
        <dbReference type="Pfam" id="PF00694"/>
    </source>
</evidence>
<dbReference type="SUPFAM" id="SSF52016">
    <property type="entry name" value="LeuD/IlvD-like"/>
    <property type="match status" value="1"/>
</dbReference>
<dbReference type="EMBL" id="VATY01000001">
    <property type="protein sequence ID" value="TMM58629.1"/>
    <property type="molecule type" value="Genomic_DNA"/>
</dbReference>
<dbReference type="Pfam" id="PF00694">
    <property type="entry name" value="Aconitase_C"/>
    <property type="match status" value="1"/>
</dbReference>
<feature type="domain" description="Aconitase A/isopropylmalate dehydratase small subunit swivel" evidence="2">
    <location>
        <begin position="42"/>
        <end position="105"/>
    </location>
</feature>
<keyword evidence="4" id="KW-1185">Reference proteome</keyword>
<gene>
    <name evidence="3" type="ORF">FEE95_04140</name>
</gene>
<evidence type="ECO:0000256" key="1">
    <source>
        <dbReference type="ARBA" id="ARBA00023239"/>
    </source>
</evidence>
<evidence type="ECO:0000313" key="3">
    <source>
        <dbReference type="EMBL" id="TMM58629.1"/>
    </source>
</evidence>
<dbReference type="OrthoDB" id="1550439at2"/>
<evidence type="ECO:0000313" key="4">
    <source>
        <dbReference type="Proteomes" id="UP000310314"/>
    </source>
</evidence>